<feature type="transmembrane region" description="Helical" evidence="1">
    <location>
        <begin position="12"/>
        <end position="29"/>
    </location>
</feature>
<feature type="transmembrane region" description="Helical" evidence="1">
    <location>
        <begin position="180"/>
        <end position="206"/>
    </location>
</feature>
<evidence type="ECO:0000313" key="2">
    <source>
        <dbReference type="EMBL" id="MFD1175932.1"/>
    </source>
</evidence>
<keyword evidence="1" id="KW-0472">Membrane</keyword>
<feature type="transmembrane region" description="Helical" evidence="1">
    <location>
        <begin position="138"/>
        <end position="159"/>
    </location>
</feature>
<dbReference type="InterPro" id="IPR025576">
    <property type="entry name" value="YwiC"/>
</dbReference>
<dbReference type="Proteomes" id="UP001597262">
    <property type="component" value="Unassembled WGS sequence"/>
</dbReference>
<dbReference type="EMBL" id="JBHTLM010000003">
    <property type="protein sequence ID" value="MFD1175932.1"/>
    <property type="molecule type" value="Genomic_DNA"/>
</dbReference>
<name>A0ABW3RUK8_9BACL</name>
<evidence type="ECO:0000256" key="1">
    <source>
        <dbReference type="SAM" id="Phobius"/>
    </source>
</evidence>
<feature type="transmembrane region" description="Helical" evidence="1">
    <location>
        <begin position="65"/>
        <end position="81"/>
    </location>
</feature>
<reference evidence="3" key="1">
    <citation type="journal article" date="2019" name="Int. J. Syst. Evol. Microbiol.">
        <title>The Global Catalogue of Microorganisms (GCM) 10K type strain sequencing project: providing services to taxonomists for standard genome sequencing and annotation.</title>
        <authorList>
            <consortium name="The Broad Institute Genomics Platform"/>
            <consortium name="The Broad Institute Genome Sequencing Center for Infectious Disease"/>
            <person name="Wu L."/>
            <person name="Ma J."/>
        </authorList>
    </citation>
    <scope>NUCLEOTIDE SEQUENCE [LARGE SCALE GENOMIC DNA]</scope>
    <source>
        <strain evidence="3">CCUG 59189</strain>
    </source>
</reference>
<comment type="caution">
    <text evidence="2">The sequence shown here is derived from an EMBL/GenBank/DDBJ whole genome shotgun (WGS) entry which is preliminary data.</text>
</comment>
<feature type="transmembrane region" description="Helical" evidence="1">
    <location>
        <begin position="87"/>
        <end position="104"/>
    </location>
</feature>
<keyword evidence="1" id="KW-0812">Transmembrane</keyword>
<protein>
    <submittedName>
        <fullName evidence="2">YwiC-like family protein</fullName>
    </submittedName>
</protein>
<dbReference type="RefSeq" id="WP_379317774.1">
    <property type="nucleotide sequence ID" value="NZ_JBHTLM010000003.1"/>
</dbReference>
<feature type="transmembrane region" description="Helical" evidence="1">
    <location>
        <begin position="218"/>
        <end position="236"/>
    </location>
</feature>
<keyword evidence="1" id="KW-1133">Transmembrane helix</keyword>
<keyword evidence="3" id="KW-1185">Reference proteome</keyword>
<feature type="transmembrane region" description="Helical" evidence="1">
    <location>
        <begin position="35"/>
        <end position="53"/>
    </location>
</feature>
<organism evidence="2 3">
    <name type="scientific">Paenibacillus puldeungensis</name>
    <dbReference type="NCBI Taxonomy" id="696536"/>
    <lineage>
        <taxon>Bacteria</taxon>
        <taxon>Bacillati</taxon>
        <taxon>Bacillota</taxon>
        <taxon>Bacilli</taxon>
        <taxon>Bacillales</taxon>
        <taxon>Paenibacillaceae</taxon>
        <taxon>Paenibacillus</taxon>
    </lineage>
</organism>
<gene>
    <name evidence="2" type="ORF">ACFQ3W_06375</name>
</gene>
<accession>A0ABW3RUK8</accession>
<dbReference type="Pfam" id="PF14256">
    <property type="entry name" value="YwiC"/>
    <property type="match status" value="1"/>
</dbReference>
<sequence>MNRYIPNQHGAWAMLILPFLLGLAVTGGHPMHIPLFIGWLCIYLFSFPVLQWIKTGKRDRYFKPALLYGILLLPILGLLVWYDPALIGYGVILLLFFLPNIYFAKTKNERALVNDILAIAVFCSFIYPVVYVGGGSDWWTATQLFALMTAYFIGTALYVKTVIREKNNPKFYLASVIYHFIYIGIAASINIYLLIPAIVLLLRAAWLPKLGIKAKQSGIAEIGFSLMLYVSVLVFFF</sequence>
<proteinExistence type="predicted"/>
<feature type="transmembrane region" description="Helical" evidence="1">
    <location>
        <begin position="111"/>
        <end position="132"/>
    </location>
</feature>
<evidence type="ECO:0000313" key="3">
    <source>
        <dbReference type="Proteomes" id="UP001597262"/>
    </source>
</evidence>